<dbReference type="Proteomes" id="UP000251647">
    <property type="component" value="Unassembled WGS sequence"/>
</dbReference>
<dbReference type="RefSeq" id="WP_005305955.1">
    <property type="nucleotide sequence ID" value="NZ_PYOG01000014.1"/>
</dbReference>
<sequence>MKKQILAIGLLALGSTSAFANVDDSLEQICASQGGAMTSLSQGGTIEFLTDADGVTHKRFSMNDNIVNIDLDNVSDQIKNQIIDSVKFGYDLEMCIASNGKVLPMMGRISTEHK</sequence>
<reference evidence="1 2" key="1">
    <citation type="submission" date="2018-06" db="EMBL/GenBank/DDBJ databases">
        <authorList>
            <consortium name="Pathogen Informatics"/>
            <person name="Doyle S."/>
        </authorList>
    </citation>
    <scope>NUCLEOTIDE SEQUENCE [LARGE SCALE GENOMIC DNA]</scope>
    <source>
        <strain evidence="1 2">NCTC11647</strain>
    </source>
</reference>
<dbReference type="EMBL" id="UATL01000005">
    <property type="protein sequence ID" value="SPY44133.1"/>
    <property type="molecule type" value="Genomic_DNA"/>
</dbReference>
<evidence type="ECO:0000313" key="1">
    <source>
        <dbReference type="EMBL" id="SPY44133.1"/>
    </source>
</evidence>
<evidence type="ECO:0000313" key="2">
    <source>
        <dbReference type="Proteomes" id="UP000251647"/>
    </source>
</evidence>
<name>A0A2T3QIM9_PHODM</name>
<dbReference type="AlphaFoldDB" id="A0A2T3QIM9"/>
<organism evidence="1 2">
    <name type="scientific">Photobacterium damselae</name>
    <dbReference type="NCBI Taxonomy" id="38293"/>
    <lineage>
        <taxon>Bacteria</taxon>
        <taxon>Pseudomonadati</taxon>
        <taxon>Pseudomonadota</taxon>
        <taxon>Gammaproteobacteria</taxon>
        <taxon>Vibrionales</taxon>
        <taxon>Vibrionaceae</taxon>
        <taxon>Photobacterium</taxon>
    </lineage>
</organism>
<proteinExistence type="predicted"/>
<gene>
    <name evidence="1" type="ORF">NCTC11647_03070</name>
</gene>
<accession>A0A2T3QIM9</accession>
<protein>
    <submittedName>
        <fullName evidence="1">Uncharacterized protein</fullName>
    </submittedName>
</protein>